<evidence type="ECO:0000256" key="3">
    <source>
        <dbReference type="ARBA" id="ARBA00022475"/>
    </source>
</evidence>
<protein>
    <recommendedName>
        <fullName evidence="11">Flagellar protein</fullName>
    </recommendedName>
</protein>
<comment type="caution">
    <text evidence="10">The sequence shown here is derived from an EMBL/GenBank/DDBJ whole genome shotgun (WGS) entry which is preliminary data.</text>
</comment>
<dbReference type="GO" id="GO:0044781">
    <property type="term" value="P:bacterial-type flagellum organization"/>
    <property type="evidence" value="ECO:0007669"/>
    <property type="project" value="InterPro"/>
</dbReference>
<comment type="subcellular location">
    <subcellularLocation>
        <location evidence="1">Bacterial flagellum basal body</location>
    </subcellularLocation>
    <subcellularLocation>
        <location evidence="2">Cell membrane</location>
    </subcellularLocation>
</comment>
<keyword evidence="3" id="KW-1003">Cell membrane</keyword>
<evidence type="ECO:0000256" key="9">
    <source>
        <dbReference type="SAM" id="Phobius"/>
    </source>
</evidence>
<feature type="transmembrane region" description="Helical" evidence="9">
    <location>
        <begin position="37"/>
        <end position="58"/>
    </location>
</feature>
<gene>
    <name evidence="10" type="ORF">LCGC14_0680810</name>
</gene>
<evidence type="ECO:0000256" key="8">
    <source>
        <dbReference type="ARBA" id="ARBA00037937"/>
    </source>
</evidence>
<dbReference type="PANTHER" id="PTHR38766:SF1">
    <property type="entry name" value="FLAGELLAR PROTEIN FLIO"/>
    <property type="match status" value="1"/>
</dbReference>
<organism evidence="10">
    <name type="scientific">marine sediment metagenome</name>
    <dbReference type="NCBI Taxonomy" id="412755"/>
    <lineage>
        <taxon>unclassified sequences</taxon>
        <taxon>metagenomes</taxon>
        <taxon>ecological metagenomes</taxon>
    </lineage>
</organism>
<evidence type="ECO:0000313" key="10">
    <source>
        <dbReference type="EMBL" id="KKN45663.1"/>
    </source>
</evidence>
<dbReference type="NCBIfam" id="TIGR03500">
    <property type="entry name" value="FliO_TIGR"/>
    <property type="match status" value="1"/>
</dbReference>
<dbReference type="EMBL" id="LAZR01001374">
    <property type="protein sequence ID" value="KKN45663.1"/>
    <property type="molecule type" value="Genomic_DNA"/>
</dbReference>
<keyword evidence="4 9" id="KW-0812">Transmembrane</keyword>
<dbReference type="GO" id="GO:0005886">
    <property type="term" value="C:plasma membrane"/>
    <property type="evidence" value="ECO:0007669"/>
    <property type="project" value="UniProtKB-SubCell"/>
</dbReference>
<reference evidence="10" key="1">
    <citation type="journal article" date="2015" name="Nature">
        <title>Complex archaea that bridge the gap between prokaryotes and eukaryotes.</title>
        <authorList>
            <person name="Spang A."/>
            <person name="Saw J.H."/>
            <person name="Jorgensen S.L."/>
            <person name="Zaremba-Niedzwiedzka K."/>
            <person name="Martijn J."/>
            <person name="Lind A.E."/>
            <person name="van Eijk R."/>
            <person name="Schleper C."/>
            <person name="Guy L."/>
            <person name="Ettema T.J."/>
        </authorList>
    </citation>
    <scope>NUCLEOTIDE SEQUENCE</scope>
</reference>
<evidence type="ECO:0000256" key="4">
    <source>
        <dbReference type="ARBA" id="ARBA00022692"/>
    </source>
</evidence>
<comment type="similarity">
    <text evidence="8">Belongs to the FliO/MopB family.</text>
</comment>
<keyword evidence="6 9" id="KW-0472">Membrane</keyword>
<evidence type="ECO:0000256" key="2">
    <source>
        <dbReference type="ARBA" id="ARBA00004236"/>
    </source>
</evidence>
<name>A0A0F9TWB1_9ZZZZ</name>
<dbReference type="InterPro" id="IPR022781">
    <property type="entry name" value="Flagellar_biosynth_FliO"/>
</dbReference>
<accession>A0A0F9TWB1</accession>
<evidence type="ECO:0000256" key="5">
    <source>
        <dbReference type="ARBA" id="ARBA00022989"/>
    </source>
</evidence>
<sequence>MHYLFFIIMLCLTSIASAATDESAKTFSHSPLATVNLIQTLLGLILVLGCIVLVAWLLKRSNRFHTTINGQLKVIAGLPLGTKERLILVQVGSEQVLLGVTSQQITLLNKLETPISTVQSDKKDFAEKLKDMVQKRGES</sequence>
<evidence type="ECO:0008006" key="11">
    <source>
        <dbReference type="Google" id="ProtNLM"/>
    </source>
</evidence>
<keyword evidence="7" id="KW-0975">Bacterial flagellum</keyword>
<evidence type="ECO:0000256" key="6">
    <source>
        <dbReference type="ARBA" id="ARBA00023136"/>
    </source>
</evidence>
<evidence type="ECO:0000256" key="7">
    <source>
        <dbReference type="ARBA" id="ARBA00023143"/>
    </source>
</evidence>
<dbReference type="Pfam" id="PF04347">
    <property type="entry name" value="FliO"/>
    <property type="match status" value="1"/>
</dbReference>
<dbReference type="InterPro" id="IPR052205">
    <property type="entry name" value="FliO/MopB"/>
</dbReference>
<dbReference type="AlphaFoldDB" id="A0A0F9TWB1"/>
<dbReference type="GO" id="GO:0009425">
    <property type="term" value="C:bacterial-type flagellum basal body"/>
    <property type="evidence" value="ECO:0007669"/>
    <property type="project" value="UniProtKB-SubCell"/>
</dbReference>
<evidence type="ECO:0000256" key="1">
    <source>
        <dbReference type="ARBA" id="ARBA00004117"/>
    </source>
</evidence>
<proteinExistence type="inferred from homology"/>
<dbReference type="PANTHER" id="PTHR38766">
    <property type="entry name" value="FLAGELLAR PROTEIN FLIO"/>
    <property type="match status" value="1"/>
</dbReference>
<keyword evidence="5 9" id="KW-1133">Transmembrane helix</keyword>